<dbReference type="GO" id="GO:0003924">
    <property type="term" value="F:GTPase activity"/>
    <property type="evidence" value="ECO:0007669"/>
    <property type="project" value="InterPro"/>
</dbReference>
<dbReference type="PROSITE" id="PS51419">
    <property type="entry name" value="RAB"/>
    <property type="match status" value="1"/>
</dbReference>
<dbReference type="Gene3D" id="3.30.70.330">
    <property type="match status" value="1"/>
</dbReference>
<reference evidence="2" key="1">
    <citation type="submission" date="2022-11" db="UniProtKB">
        <authorList>
            <consortium name="WormBaseParasite"/>
        </authorList>
    </citation>
    <scope>IDENTIFICATION</scope>
</reference>
<dbReference type="SUPFAM" id="SSF54928">
    <property type="entry name" value="RNA-binding domain, RBD"/>
    <property type="match status" value="1"/>
</dbReference>
<dbReference type="InterPro" id="IPR052661">
    <property type="entry name" value="Ras-like_GTPase_Reg"/>
</dbReference>
<dbReference type="InterPro" id="IPR035979">
    <property type="entry name" value="RBD_domain_sf"/>
</dbReference>
<dbReference type="SMART" id="SM00175">
    <property type="entry name" value="RAB"/>
    <property type="match status" value="1"/>
</dbReference>
<proteinExistence type="predicted"/>
<accession>A0A915KZK2</accession>
<dbReference type="Proteomes" id="UP000887565">
    <property type="component" value="Unplaced"/>
</dbReference>
<dbReference type="InterPro" id="IPR027417">
    <property type="entry name" value="P-loop_NTPase"/>
</dbReference>
<dbReference type="SUPFAM" id="SSF52540">
    <property type="entry name" value="P-loop containing nucleoside triphosphate hydrolases"/>
    <property type="match status" value="1"/>
</dbReference>
<dbReference type="Gene3D" id="3.40.50.300">
    <property type="entry name" value="P-loop containing nucleotide triphosphate hydrolases"/>
    <property type="match status" value="1"/>
</dbReference>
<dbReference type="GO" id="GO:0005525">
    <property type="term" value="F:GTP binding"/>
    <property type="evidence" value="ECO:0007669"/>
    <property type="project" value="InterPro"/>
</dbReference>
<dbReference type="PRINTS" id="PR00449">
    <property type="entry name" value="RASTRNSFRMNG"/>
</dbReference>
<evidence type="ECO:0000313" key="1">
    <source>
        <dbReference type="Proteomes" id="UP000887565"/>
    </source>
</evidence>
<sequence>MSVVVDSESLPVVHVTSPTYSKNLIDANIDNNGSAFNFQIFHLKVVVLGSKGCGKSSVIRSFVNLEFSDVYRPTLDLSIYHSTTVVENGRIYDLKIFDFEFLNKFPSSKQEEWDLGLINYNLMNADIYLIVFDLTSTSSFQKAQDLAYQISNQNSKAKVTLCGNKYDLYLENKDKLMMSRLTPLNLSKGSRKMAAKYNNSFNSKQKIQFETTKSKKSAPASMLHLSKNNSEKSCELLALTTKRQSRPSDLQQIAVQNSRILSQSSISVSRSCGNSPCSSPFARRFTLRTTIAGTHVFFTPLRIRGVQFTFDTMGRPSGEARVEFFTHADAQDAMNRDRRIMDGQTVLLAIHSETSDDEPIAPYPMVRKNPRDHFGPPSYLSSMASGYNNADYSSNNF</sequence>
<protein>
    <submittedName>
        <fullName evidence="2">Uncharacterized protein</fullName>
    </submittedName>
</protein>
<dbReference type="InterPro" id="IPR001806">
    <property type="entry name" value="Small_GTPase"/>
</dbReference>
<dbReference type="PANTHER" id="PTHR46350:SF2">
    <property type="entry name" value="RAS LIKE FAMILY 10 MEMBER B"/>
    <property type="match status" value="1"/>
</dbReference>
<evidence type="ECO:0000313" key="2">
    <source>
        <dbReference type="WBParaSite" id="nRc.2.0.1.t43605-RA"/>
    </source>
</evidence>
<organism evidence="1 2">
    <name type="scientific">Romanomermis culicivorax</name>
    <name type="common">Nematode worm</name>
    <dbReference type="NCBI Taxonomy" id="13658"/>
    <lineage>
        <taxon>Eukaryota</taxon>
        <taxon>Metazoa</taxon>
        <taxon>Ecdysozoa</taxon>
        <taxon>Nematoda</taxon>
        <taxon>Enoplea</taxon>
        <taxon>Dorylaimia</taxon>
        <taxon>Mermithida</taxon>
        <taxon>Mermithoidea</taxon>
        <taxon>Mermithidae</taxon>
        <taxon>Romanomermis</taxon>
    </lineage>
</organism>
<keyword evidence="1" id="KW-1185">Reference proteome</keyword>
<dbReference type="AlphaFoldDB" id="A0A915KZK2"/>
<dbReference type="Pfam" id="PF00071">
    <property type="entry name" value="Ras"/>
    <property type="match status" value="1"/>
</dbReference>
<dbReference type="GO" id="GO:0003676">
    <property type="term" value="F:nucleic acid binding"/>
    <property type="evidence" value="ECO:0007669"/>
    <property type="project" value="InterPro"/>
</dbReference>
<name>A0A915KZK2_ROMCU</name>
<dbReference type="InterPro" id="IPR012677">
    <property type="entry name" value="Nucleotide-bd_a/b_plait_sf"/>
</dbReference>
<dbReference type="WBParaSite" id="nRc.2.0.1.t43605-RA">
    <property type="protein sequence ID" value="nRc.2.0.1.t43605-RA"/>
    <property type="gene ID" value="nRc.2.0.1.g43605"/>
</dbReference>
<dbReference type="SMART" id="SM00173">
    <property type="entry name" value="RAS"/>
    <property type="match status" value="1"/>
</dbReference>
<dbReference type="PROSITE" id="PS51421">
    <property type="entry name" value="RAS"/>
    <property type="match status" value="1"/>
</dbReference>
<dbReference type="PANTHER" id="PTHR46350">
    <property type="entry name" value="RAS LIKE FAMILY 10 MEMBER B-RELATED"/>
    <property type="match status" value="1"/>
</dbReference>